<name>A0A7J5TL78_BIFBI</name>
<dbReference type="Proteomes" id="UP000451386">
    <property type="component" value="Unassembled WGS sequence"/>
</dbReference>
<evidence type="ECO:0000313" key="1">
    <source>
        <dbReference type="EMBL" id="KAB7485153.1"/>
    </source>
</evidence>
<proteinExistence type="predicted"/>
<accession>A0A7J5TL78</accession>
<dbReference type="AlphaFoldDB" id="A0A7J5TL78"/>
<sequence>MHEPTFFFHCFIADVCFIACNRNTFAQPLSCSDYECKDIVKLKRFTTELPNAETLNLRNVRQTVQNTQSVPTNNLQII</sequence>
<organism evidence="1 2">
    <name type="scientific">Bifidobacterium bifidum</name>
    <dbReference type="NCBI Taxonomy" id="1681"/>
    <lineage>
        <taxon>Bacteria</taxon>
        <taxon>Bacillati</taxon>
        <taxon>Actinomycetota</taxon>
        <taxon>Actinomycetes</taxon>
        <taxon>Bifidobacteriales</taxon>
        <taxon>Bifidobacteriaceae</taxon>
        <taxon>Bifidobacterium</taxon>
    </lineage>
</organism>
<evidence type="ECO:0000313" key="2">
    <source>
        <dbReference type="Proteomes" id="UP000451386"/>
    </source>
</evidence>
<gene>
    <name evidence="1" type="ORF">GBA83_10605</name>
</gene>
<protein>
    <submittedName>
        <fullName evidence="1">Uncharacterized protein</fullName>
    </submittedName>
</protein>
<dbReference type="EMBL" id="WDOP01000037">
    <property type="protein sequence ID" value="KAB7485153.1"/>
    <property type="molecule type" value="Genomic_DNA"/>
</dbReference>
<comment type="caution">
    <text evidence="1">The sequence shown here is derived from an EMBL/GenBank/DDBJ whole genome shotgun (WGS) entry which is preliminary data.</text>
</comment>
<reference evidence="1 2" key="1">
    <citation type="journal article" date="2019" name="Nat. Med.">
        <title>A library of human gut bacterial isolates paired with longitudinal multiomics data enables mechanistic microbiome research.</title>
        <authorList>
            <person name="Poyet M."/>
            <person name="Groussin M."/>
            <person name="Gibbons S.M."/>
            <person name="Avila-Pacheco J."/>
            <person name="Jiang X."/>
            <person name="Kearney S.M."/>
            <person name="Perrotta A.R."/>
            <person name="Berdy B."/>
            <person name="Zhao S."/>
            <person name="Lieberman T.D."/>
            <person name="Swanson P.K."/>
            <person name="Smith M."/>
            <person name="Roesemann S."/>
            <person name="Alexander J.E."/>
            <person name="Rich S.A."/>
            <person name="Livny J."/>
            <person name="Vlamakis H."/>
            <person name="Clish C."/>
            <person name="Bullock K."/>
            <person name="Deik A."/>
            <person name="Scott J."/>
            <person name="Pierce K.A."/>
            <person name="Xavier R.J."/>
            <person name="Alm E.J."/>
        </authorList>
    </citation>
    <scope>NUCLEOTIDE SEQUENCE [LARGE SCALE GENOMIC DNA]</scope>
    <source>
        <strain evidence="1 2">BIOML-A13</strain>
    </source>
</reference>